<evidence type="ECO:0000313" key="10">
    <source>
        <dbReference type="Proteomes" id="UP000247515"/>
    </source>
</evidence>
<dbReference type="InterPro" id="IPR003594">
    <property type="entry name" value="HATPase_dom"/>
</dbReference>
<evidence type="ECO:0000313" key="9">
    <source>
        <dbReference type="Proteomes" id="UP000183529"/>
    </source>
</evidence>
<dbReference type="SUPFAM" id="SSF52172">
    <property type="entry name" value="CheY-like"/>
    <property type="match status" value="1"/>
</dbReference>
<dbReference type="SUPFAM" id="SSF47384">
    <property type="entry name" value="Homodimeric domain of signal transducing histidine kinase"/>
    <property type="match status" value="1"/>
</dbReference>
<comment type="catalytic activity">
    <reaction evidence="1">
        <text>ATP + protein L-histidine = ADP + protein N-phospho-L-histidine.</text>
        <dbReference type="EC" id="2.7.13.3"/>
    </reaction>
</comment>
<keyword evidence="3 4" id="KW-0597">Phosphoprotein</keyword>
<dbReference type="AlphaFoldDB" id="A0AAQ1GKZ5"/>
<reference evidence="8 9" key="1">
    <citation type="submission" date="2016-10" db="EMBL/GenBank/DDBJ databases">
        <authorList>
            <person name="Varghese N."/>
            <person name="Submissions S."/>
        </authorList>
    </citation>
    <scope>NUCLEOTIDE SEQUENCE [LARGE SCALE GENOMIC DNA]</scope>
    <source>
        <strain evidence="8 9">LMG 22274</strain>
    </source>
</reference>
<dbReference type="CDD" id="cd00075">
    <property type="entry name" value="HATPase"/>
    <property type="match status" value="1"/>
</dbReference>
<evidence type="ECO:0000256" key="3">
    <source>
        <dbReference type="ARBA" id="ARBA00022553"/>
    </source>
</evidence>
<dbReference type="GO" id="GO:0000155">
    <property type="term" value="F:phosphorelay sensor kinase activity"/>
    <property type="evidence" value="ECO:0007669"/>
    <property type="project" value="InterPro"/>
</dbReference>
<dbReference type="SMART" id="SM00388">
    <property type="entry name" value="HisKA"/>
    <property type="match status" value="1"/>
</dbReference>
<dbReference type="InterPro" id="IPR001789">
    <property type="entry name" value="Sig_transdc_resp-reg_receiver"/>
</dbReference>
<organism evidence="8 9">
    <name type="scientific">Paraburkholderia tropica</name>
    <dbReference type="NCBI Taxonomy" id="92647"/>
    <lineage>
        <taxon>Bacteria</taxon>
        <taxon>Pseudomonadati</taxon>
        <taxon>Pseudomonadota</taxon>
        <taxon>Betaproteobacteria</taxon>
        <taxon>Burkholderiales</taxon>
        <taxon>Burkholderiaceae</taxon>
        <taxon>Paraburkholderia</taxon>
    </lineage>
</organism>
<dbReference type="InterPro" id="IPR036890">
    <property type="entry name" value="HATPase_C_sf"/>
</dbReference>
<evidence type="ECO:0000259" key="5">
    <source>
        <dbReference type="PROSITE" id="PS50109"/>
    </source>
</evidence>
<proteinExistence type="predicted"/>
<dbReference type="PANTHER" id="PTHR43547">
    <property type="entry name" value="TWO-COMPONENT HISTIDINE KINASE"/>
    <property type="match status" value="1"/>
</dbReference>
<dbReference type="Gene3D" id="3.40.50.2300">
    <property type="match status" value="1"/>
</dbReference>
<dbReference type="Pfam" id="PF00512">
    <property type="entry name" value="HisKA"/>
    <property type="match status" value="1"/>
</dbReference>
<dbReference type="CDD" id="cd17580">
    <property type="entry name" value="REC_2_DhkD-like"/>
    <property type="match status" value="1"/>
</dbReference>
<dbReference type="EMBL" id="QJJV01000019">
    <property type="protein sequence ID" value="PXX11468.1"/>
    <property type="molecule type" value="Genomic_DNA"/>
</dbReference>
<dbReference type="InterPro" id="IPR011006">
    <property type="entry name" value="CheY-like_superfamily"/>
</dbReference>
<dbReference type="InterPro" id="IPR003661">
    <property type="entry name" value="HisK_dim/P_dom"/>
</dbReference>
<dbReference type="CDD" id="cd00082">
    <property type="entry name" value="HisKA"/>
    <property type="match status" value="1"/>
</dbReference>
<protein>
    <recommendedName>
        <fullName evidence="2">histidine kinase</fullName>
        <ecNumber evidence="2">2.7.13.3</ecNumber>
    </recommendedName>
</protein>
<dbReference type="Proteomes" id="UP000247515">
    <property type="component" value="Unassembled WGS sequence"/>
</dbReference>
<feature type="domain" description="Response regulatory" evidence="6">
    <location>
        <begin position="584"/>
        <end position="700"/>
    </location>
</feature>
<name>A0AAQ1GKZ5_9BURK</name>
<dbReference type="EC" id="2.7.13.3" evidence="2"/>
<gene>
    <name evidence="7" type="ORF">C7400_11935</name>
    <name evidence="8" type="ORF">SAMN05216550_116147</name>
</gene>
<comment type="caution">
    <text evidence="8">The sequence shown here is derived from an EMBL/GenBank/DDBJ whole genome shotgun (WGS) entry which is preliminary data.</text>
</comment>
<reference evidence="7 10" key="2">
    <citation type="submission" date="2018-05" db="EMBL/GenBank/DDBJ databases">
        <title>Genomic Encyclopedia of Type Strains, Phase IV (KMG-V): Genome sequencing to study the core and pangenomes of soil and plant-associated prokaryotes.</title>
        <authorList>
            <person name="Whitman W."/>
        </authorList>
    </citation>
    <scope>NUCLEOTIDE SEQUENCE [LARGE SCALE GENOMIC DNA]</scope>
    <source>
        <strain evidence="7 10">SIr-6563</strain>
    </source>
</reference>
<evidence type="ECO:0000256" key="4">
    <source>
        <dbReference type="PROSITE-ProRule" id="PRU00169"/>
    </source>
</evidence>
<evidence type="ECO:0000256" key="2">
    <source>
        <dbReference type="ARBA" id="ARBA00012438"/>
    </source>
</evidence>
<dbReference type="EMBL" id="FNZM01000016">
    <property type="protein sequence ID" value="SEK08085.1"/>
    <property type="molecule type" value="Genomic_DNA"/>
</dbReference>
<accession>A0AAQ1GKZ5</accession>
<evidence type="ECO:0000259" key="6">
    <source>
        <dbReference type="PROSITE" id="PS50110"/>
    </source>
</evidence>
<dbReference type="Pfam" id="PF02518">
    <property type="entry name" value="HATPase_c"/>
    <property type="match status" value="1"/>
</dbReference>
<dbReference type="PANTHER" id="PTHR43547:SF2">
    <property type="entry name" value="HYBRID SIGNAL TRANSDUCTION HISTIDINE KINASE C"/>
    <property type="match status" value="1"/>
</dbReference>
<feature type="domain" description="Histidine kinase" evidence="5">
    <location>
        <begin position="346"/>
        <end position="563"/>
    </location>
</feature>
<dbReference type="Pfam" id="PF00072">
    <property type="entry name" value="Response_reg"/>
    <property type="match status" value="1"/>
</dbReference>
<dbReference type="PROSITE" id="PS50109">
    <property type="entry name" value="HIS_KIN"/>
    <property type="match status" value="1"/>
</dbReference>
<dbReference type="InterPro" id="IPR036097">
    <property type="entry name" value="HisK_dim/P_sf"/>
</dbReference>
<dbReference type="Gene3D" id="3.30.450.20">
    <property type="entry name" value="PAS domain"/>
    <property type="match status" value="1"/>
</dbReference>
<dbReference type="PRINTS" id="PR00344">
    <property type="entry name" value="BCTRLSENSOR"/>
</dbReference>
<sequence length="701" mass="74831">MSGARNASFIRGNSEMSGRVRDFDWDATPFGALADWPPPLRAALSLCLGAHAPAAIWWGDDARVLYNDAYIPFLGAGKHPGVLGLPGAAGWPDAWPQLGARIEGVMHSGNTALSEDEQVFFARHLAQEEVYASCAYEPLYADDGSVAGVFCLCSETTPRMQGERRLKTLRGLSTCATDEGAVAAACECAADVLAANGYDVPFSAIYAAPTGRTELELVASSRLGAPLVARLHTLADAQAQAWPLREVLAQGESREFMLTSLDWSGDAQGGWPEAPLSALAIPLRRAGVQDICGIAVLGVSPRCVLDESYRAFFDLVAASVEAVVASALGREALQAANRQKTEFLAMLAHELRNPLAPIRHVADRLGSEGLTGPQAARCIEILRRQAAVLSRLVDDLLDMSRITLGRVQLNKRGVLLQEIIAQSLESVDALIRERQHRLTVTSEGAARVDGDPQRLVQCLVNVLTNAAKYTGKGGELRIESFEREGFGVLRVRDTGQGIAPELVEHIFDLFVQSERTLDRAQGGLGLGLSLVKKVIEMHGGHAYATSDGVGRGTTVTLEVPLADCDATTLEAEADAPLEQSGPLRVLVVDDNADAADSLVMLLEAEGHAATAVYDSDAVLASARQFAPDAIVLDIGLPKVDGYHMAQRLRATPDLAHVVLIAVTGYGQPEDRARAFEAGFDDHLVKPATLDALRRALAKAGR</sequence>
<feature type="modified residue" description="4-aspartylphosphate" evidence="4">
    <location>
        <position position="633"/>
    </location>
</feature>
<dbReference type="Gene3D" id="1.10.287.130">
    <property type="match status" value="1"/>
</dbReference>
<dbReference type="PROSITE" id="PS50110">
    <property type="entry name" value="RESPONSE_REGULATORY"/>
    <property type="match status" value="1"/>
</dbReference>
<dbReference type="RefSeq" id="WP_124263176.1">
    <property type="nucleotide sequence ID" value="NZ_CADFGN010000014.1"/>
</dbReference>
<evidence type="ECO:0000313" key="7">
    <source>
        <dbReference type="EMBL" id="PXX11468.1"/>
    </source>
</evidence>
<dbReference type="SMART" id="SM00387">
    <property type="entry name" value="HATPase_c"/>
    <property type="match status" value="1"/>
</dbReference>
<dbReference type="SUPFAM" id="SSF55874">
    <property type="entry name" value="ATPase domain of HSP90 chaperone/DNA topoisomerase II/histidine kinase"/>
    <property type="match status" value="1"/>
</dbReference>
<keyword evidence="8" id="KW-0418">Kinase</keyword>
<dbReference type="Gene3D" id="3.30.565.10">
    <property type="entry name" value="Histidine kinase-like ATPase, C-terminal domain"/>
    <property type="match status" value="1"/>
</dbReference>
<dbReference type="SMART" id="SM00448">
    <property type="entry name" value="REC"/>
    <property type="match status" value="1"/>
</dbReference>
<keyword evidence="8" id="KW-0808">Transferase</keyword>
<dbReference type="InterPro" id="IPR004358">
    <property type="entry name" value="Sig_transdc_His_kin-like_C"/>
</dbReference>
<evidence type="ECO:0000313" key="8">
    <source>
        <dbReference type="EMBL" id="SEK08085.1"/>
    </source>
</evidence>
<evidence type="ECO:0000256" key="1">
    <source>
        <dbReference type="ARBA" id="ARBA00000085"/>
    </source>
</evidence>
<dbReference type="Proteomes" id="UP000183529">
    <property type="component" value="Unassembled WGS sequence"/>
</dbReference>
<dbReference type="InterPro" id="IPR005467">
    <property type="entry name" value="His_kinase_dom"/>
</dbReference>
<keyword evidence="10" id="KW-1185">Reference proteome</keyword>